<name>A0A1I8GQD5_9PLAT</name>
<evidence type="ECO:0000313" key="10">
    <source>
        <dbReference type="Proteomes" id="UP000095280"/>
    </source>
</evidence>
<evidence type="ECO:0000313" key="11">
    <source>
        <dbReference type="WBParaSite" id="maker-uti_cns_0002649-snap-gene-0.13-mRNA-1"/>
    </source>
</evidence>
<dbReference type="CDD" id="cd07572">
    <property type="entry name" value="nit"/>
    <property type="match status" value="1"/>
</dbReference>
<dbReference type="Pfam" id="PF13893">
    <property type="entry name" value="RRM_5"/>
    <property type="match status" value="3"/>
</dbReference>
<evidence type="ECO:0000256" key="2">
    <source>
        <dbReference type="ARBA" id="ARBA00036637"/>
    </source>
</evidence>
<dbReference type="GO" id="GO:0050152">
    <property type="term" value="F:omega-amidase activity"/>
    <property type="evidence" value="ECO:0007669"/>
    <property type="project" value="UniProtKB-EC"/>
</dbReference>
<dbReference type="CDD" id="cd12424">
    <property type="entry name" value="RRM3_hnRNPL_like"/>
    <property type="match status" value="1"/>
</dbReference>
<feature type="domain" description="RRM" evidence="8">
    <location>
        <begin position="199"/>
        <end position="272"/>
    </location>
</feature>
<feature type="domain" description="RRM" evidence="8">
    <location>
        <begin position="513"/>
        <end position="586"/>
    </location>
</feature>
<dbReference type="InterPro" id="IPR036526">
    <property type="entry name" value="C-N_Hydrolase_sf"/>
</dbReference>
<evidence type="ECO:0000256" key="4">
    <source>
        <dbReference type="ARBA" id="ARBA00041576"/>
    </source>
</evidence>
<keyword evidence="1" id="KW-0378">Hydrolase</keyword>
<evidence type="ECO:0000259" key="9">
    <source>
        <dbReference type="PROSITE" id="PS50263"/>
    </source>
</evidence>
<keyword evidence="10" id="KW-1185">Reference proteome</keyword>
<dbReference type="InterPro" id="IPR055204">
    <property type="entry name" value="HNRNPL_RRM"/>
</dbReference>
<reference evidence="11" key="1">
    <citation type="submission" date="2016-11" db="UniProtKB">
        <authorList>
            <consortium name="WormBaseParasite"/>
        </authorList>
    </citation>
    <scope>IDENTIFICATION</scope>
</reference>
<dbReference type="PANTHER" id="PTHR23088">
    <property type="entry name" value="NITRILASE-RELATED"/>
    <property type="match status" value="1"/>
</dbReference>
<evidence type="ECO:0000256" key="3">
    <source>
        <dbReference type="ARBA" id="ARBA00039118"/>
    </source>
</evidence>
<dbReference type="PROSITE" id="PS50102">
    <property type="entry name" value="RRM"/>
    <property type="match status" value="5"/>
</dbReference>
<dbReference type="SUPFAM" id="SSF54928">
    <property type="entry name" value="RNA-binding domain, RBD"/>
    <property type="match status" value="5"/>
</dbReference>
<evidence type="ECO:0000256" key="5">
    <source>
        <dbReference type="ARBA" id="ARBA00048745"/>
    </source>
</evidence>
<comment type="catalytic activity">
    <reaction evidence="2">
        <text>2-oxoglutaramate + H2O = 2-oxoglutarate + NH4(+)</text>
        <dbReference type="Rhea" id="RHEA:32963"/>
        <dbReference type="ChEBI" id="CHEBI:15377"/>
        <dbReference type="ChEBI" id="CHEBI:16769"/>
        <dbReference type="ChEBI" id="CHEBI:16810"/>
        <dbReference type="ChEBI" id="CHEBI:28938"/>
        <dbReference type="EC" id="3.5.1.3"/>
    </reaction>
    <physiologicalReaction direction="left-to-right" evidence="2">
        <dbReference type="Rhea" id="RHEA:32964"/>
    </physiologicalReaction>
</comment>
<organism evidence="10 11">
    <name type="scientific">Macrostomum lignano</name>
    <dbReference type="NCBI Taxonomy" id="282301"/>
    <lineage>
        <taxon>Eukaryota</taxon>
        <taxon>Metazoa</taxon>
        <taxon>Spiralia</taxon>
        <taxon>Lophotrochozoa</taxon>
        <taxon>Platyhelminthes</taxon>
        <taxon>Rhabditophora</taxon>
        <taxon>Macrostomorpha</taxon>
        <taxon>Macrostomida</taxon>
        <taxon>Macrostomidae</taxon>
        <taxon>Macrostomum</taxon>
    </lineage>
</organism>
<dbReference type="InterPro" id="IPR001110">
    <property type="entry name" value="UPF0012_CS"/>
</dbReference>
<feature type="domain" description="RRM" evidence="8">
    <location>
        <begin position="1044"/>
        <end position="1117"/>
    </location>
</feature>
<keyword evidence="6" id="KW-0694">RNA-binding</keyword>
<evidence type="ECO:0000256" key="6">
    <source>
        <dbReference type="PROSITE-ProRule" id="PRU00176"/>
    </source>
</evidence>
<sequence length="1581" mass="172362">MFTALFSVTLSSLYEEQRRGHFVSHLAIDTKSLKLPSCPADKTAVGISQLPCLMKNGDYVTSSGPLGPWNCTGDAAPDRRCPAHGDGKEIIIPEHGVYLVVAQTVLVDSLSTPANLVLSVNNKVRRACAINSTSSRGSGCSVSMLEELREGDRLTVGLPDAYRHITLHNTLTYVDLARLGRLDVKRIKRGVSPGADPSRVIFVREIQSNTSEYELQRSFENYGRVTQLFLMPQRRQALVEFATLLEAEDLIRRQNEGETIIVREMPITEPKKEYLAHEPSKILLFTIFNVRVDVDCETFRKICSSFGQLERVTLTKNVMDSQAIVEFSSVEEAAKAKPQLNGADIYANCNTLRCEYVTPDVFRVVVRDPRCVVDEWLSGRQTTPMIPGLNSMQPQQQQQMSMDPRRVALFDGPPPVGGAGLVNRRDAASMQPAASAGAAAAPGATAAVVSGLLGLASQLTALNVPGLDAQGIIERLAPLTGLLPDQLQQGGVGTGATANVAAAAAATNQRSNNILFLSGLSERMNCDRLFNVLCLYGNVRRIKFFASTRGQAMAEMLDSRSADACVHYLHNCQLLGKRLIVDYSRQRLLKDVRDAMPLPDGTPSVKEFDISGRNCRNRFLTPEMVKKNKPIDPSSVVYFWGSQPEATEQDIARMLETAEAPQPERIQFLNSENKSGFLFFTNPRDALDAICMANHSELPLGDRNWLIRIRLQKTKAIETFVEKSSKANAIVLKSGQNAMHSGYKRPRIGEMHAMPAAAPPSSLVLISDLLPNTTEQDVLDEMCEYGSVLSIVMIPADSQAVVEFDQLMDSKSLIDNFNSGWPARLRDSPVTLSYARPGDFQRVSGDFVSISPSSILLLTIFRPSGELTGDIFKRVGSQFGRLLRVSVLRGRQPHAVLEYASVEEASRAKRKLNGADIFPDCNTLLCEFASRRVQDILIREGCSLLDEWRQAGLDMRGGAGSGVGGSLLEAVGIGAAGHPDSLESKRQHPGYQDRDQAAAIAGRPFPNPMPQYHPVPRMPLPPHPAAAHAMMAGGPGANPSSHGCLLYLSNLPDALNCDRLFNILCLYGNVRLIKFFAMKRGMAMAEMLDPQSAARCVNFLDNEYLHGTRFSVRLSHEDGIRSVREGGQLADGTPAIKYYDGSSSSSGGYRSLNRFVSERAARKAPPIKPSRTVYFWGHPAQGTEAQLRQLLTETGAPEPPTTTEDGKGVDYFPGDHRSGLLRYKTCNDALTAICMANHTVFPPQSADSRPWLLKLCFSLTGGVRRNDRQGFKRPANNGTGDSGESSHDTKKFLSSAFVMASPSGRRAFKLALLQLRVGADKADNVARALDMIRAAASAGADLICLPEVFNSPYGNQHFPAYAESVPDGPTCDSLATVAKETKVHLIGGSLPERSADGSRLYNTCVCYEPTGQVACIYRKCHLFDIDVPGKIQFKESDTISAGDRLQVWQTPFAKIGLGICYDIRFPRMAARLAELGCDLLVYPGAFNTTTGPAHWELLVRATALQNQLFTAVCSPASDPASGGYVAHGHSMAADPWGSVLADCGPDEGRVIVDIDPARCDSVRQQIPLLKQQRPGLYGGSV</sequence>
<accession>A0A1I8GQD5</accession>
<dbReference type="SUPFAM" id="SSF49842">
    <property type="entry name" value="TNF-like"/>
    <property type="match status" value="1"/>
</dbReference>
<dbReference type="WBParaSite" id="maker-uti_cns_0002649-snap-gene-0.13-mRNA-1">
    <property type="protein sequence ID" value="maker-uti_cns_0002649-snap-gene-0.13-mRNA-1"/>
    <property type="gene ID" value="maker-uti_cns_0002649-snap-gene-0.13"/>
</dbReference>
<dbReference type="Proteomes" id="UP000095280">
    <property type="component" value="Unplaced"/>
</dbReference>
<protein>
    <recommendedName>
        <fullName evidence="3">omega-amidase</fullName>
        <ecNumber evidence="3">3.5.1.3</ecNumber>
    </recommendedName>
    <alternativeName>
        <fullName evidence="4">Nitrilase homolog 2</fullName>
    </alternativeName>
</protein>
<feature type="domain" description="RRM" evidence="8">
    <location>
        <begin position="258"/>
        <end position="359"/>
    </location>
</feature>
<dbReference type="PROSITE" id="PS50263">
    <property type="entry name" value="CN_HYDROLASE"/>
    <property type="match status" value="1"/>
</dbReference>
<evidence type="ECO:0000259" key="8">
    <source>
        <dbReference type="PROSITE" id="PS50102"/>
    </source>
</evidence>
<feature type="region of interest" description="Disordered" evidence="7">
    <location>
        <begin position="1267"/>
        <end position="1287"/>
    </location>
</feature>
<evidence type="ECO:0000256" key="7">
    <source>
        <dbReference type="SAM" id="MobiDB-lite"/>
    </source>
</evidence>
<dbReference type="InterPro" id="IPR012677">
    <property type="entry name" value="Nucleotide-bd_a/b_plait_sf"/>
</dbReference>
<evidence type="ECO:0000256" key="1">
    <source>
        <dbReference type="ARBA" id="ARBA00022801"/>
    </source>
</evidence>
<feature type="domain" description="RRM" evidence="8">
    <location>
        <begin position="762"/>
        <end position="837"/>
    </location>
</feature>
<dbReference type="GO" id="GO:0003723">
    <property type="term" value="F:RNA binding"/>
    <property type="evidence" value="ECO:0007669"/>
    <property type="project" value="UniProtKB-UniRule"/>
</dbReference>
<dbReference type="InterPro" id="IPR035979">
    <property type="entry name" value="RBD_domain_sf"/>
</dbReference>
<dbReference type="Pfam" id="PF22976">
    <property type="entry name" value="RRM_10"/>
    <property type="match status" value="2"/>
</dbReference>
<dbReference type="Pfam" id="PF00795">
    <property type="entry name" value="CN_hydrolase"/>
    <property type="match status" value="1"/>
</dbReference>
<feature type="domain" description="CN hydrolase" evidence="9">
    <location>
        <begin position="1308"/>
        <end position="1556"/>
    </location>
</feature>
<dbReference type="EC" id="3.5.1.3" evidence="3"/>
<dbReference type="Pfam" id="PF00076">
    <property type="entry name" value="RRM_1"/>
    <property type="match status" value="2"/>
</dbReference>
<dbReference type="PANTHER" id="PTHR23088:SF30">
    <property type="entry name" value="OMEGA-AMIDASE NIT2"/>
    <property type="match status" value="1"/>
</dbReference>
<dbReference type="Gene3D" id="2.60.120.40">
    <property type="match status" value="1"/>
</dbReference>
<proteinExistence type="predicted"/>
<dbReference type="InterPro" id="IPR045254">
    <property type="entry name" value="Nit1/2_C-N_Hydrolase"/>
</dbReference>
<dbReference type="InterPro" id="IPR000504">
    <property type="entry name" value="RRM_dom"/>
</dbReference>
<dbReference type="PROSITE" id="PS01227">
    <property type="entry name" value="UPF0012"/>
    <property type="match status" value="1"/>
</dbReference>
<dbReference type="Gene3D" id="3.60.110.10">
    <property type="entry name" value="Carbon-nitrogen hydrolase"/>
    <property type="match status" value="1"/>
</dbReference>
<dbReference type="SMART" id="SM00360">
    <property type="entry name" value="RRM"/>
    <property type="match status" value="6"/>
</dbReference>
<dbReference type="InterPro" id="IPR008983">
    <property type="entry name" value="Tumour_necrosis_fac-like_dom"/>
</dbReference>
<dbReference type="GO" id="GO:0006528">
    <property type="term" value="P:asparagine metabolic process"/>
    <property type="evidence" value="ECO:0007669"/>
    <property type="project" value="TreeGrafter"/>
</dbReference>
<comment type="catalytic activity">
    <reaction evidence="5">
        <text>2-oxosuccinamate + H2O = oxaloacetate + NH4(+)</text>
        <dbReference type="Rhea" id="RHEA:59412"/>
        <dbReference type="ChEBI" id="CHEBI:15377"/>
        <dbReference type="ChEBI" id="CHEBI:16452"/>
        <dbReference type="ChEBI" id="CHEBI:28938"/>
        <dbReference type="ChEBI" id="CHEBI:57735"/>
        <dbReference type="EC" id="3.5.1.3"/>
    </reaction>
    <physiologicalReaction direction="left-to-right" evidence="5">
        <dbReference type="Rhea" id="RHEA:59413"/>
    </physiologicalReaction>
</comment>
<dbReference type="Gene3D" id="3.30.70.330">
    <property type="match status" value="8"/>
</dbReference>
<dbReference type="SUPFAM" id="SSF56317">
    <property type="entry name" value="Carbon-nitrogen hydrolase"/>
    <property type="match status" value="1"/>
</dbReference>
<dbReference type="GO" id="GO:0006541">
    <property type="term" value="P:glutamine metabolic process"/>
    <property type="evidence" value="ECO:0007669"/>
    <property type="project" value="TreeGrafter"/>
</dbReference>
<dbReference type="GO" id="GO:0005739">
    <property type="term" value="C:mitochondrion"/>
    <property type="evidence" value="ECO:0007669"/>
    <property type="project" value="TreeGrafter"/>
</dbReference>
<dbReference type="GO" id="GO:0006107">
    <property type="term" value="P:oxaloacetate metabolic process"/>
    <property type="evidence" value="ECO:0007669"/>
    <property type="project" value="TreeGrafter"/>
</dbReference>
<dbReference type="InterPro" id="IPR003010">
    <property type="entry name" value="C-N_Hydrolase"/>
</dbReference>